<evidence type="ECO:0000256" key="1">
    <source>
        <dbReference type="ARBA" id="ARBA00004418"/>
    </source>
</evidence>
<dbReference type="InterPro" id="IPR030678">
    <property type="entry name" value="Peptide/Ni-bd"/>
</dbReference>
<dbReference type="Pfam" id="PF00496">
    <property type="entry name" value="SBP_bac_5"/>
    <property type="match status" value="1"/>
</dbReference>
<dbReference type="PANTHER" id="PTHR30290:SF38">
    <property type="entry name" value="D,D-DIPEPTIDE-BINDING PERIPLASMIC PROTEIN DDPA-RELATED"/>
    <property type="match status" value="1"/>
</dbReference>
<dbReference type="OrthoDB" id="7318145at2"/>
<evidence type="ECO:0000256" key="2">
    <source>
        <dbReference type="ARBA" id="ARBA00005695"/>
    </source>
</evidence>
<keyword evidence="7" id="KW-1185">Reference proteome</keyword>
<dbReference type="PANTHER" id="PTHR30290">
    <property type="entry name" value="PERIPLASMIC BINDING COMPONENT OF ABC TRANSPORTER"/>
    <property type="match status" value="1"/>
</dbReference>
<protein>
    <submittedName>
        <fullName evidence="6">Peptide/nickel transport system substrate-binding protein</fullName>
    </submittedName>
</protein>
<feature type="chain" id="PRO_5018250980" evidence="4">
    <location>
        <begin position="20"/>
        <end position="521"/>
    </location>
</feature>
<evidence type="ECO:0000313" key="7">
    <source>
        <dbReference type="Proteomes" id="UP000278222"/>
    </source>
</evidence>
<dbReference type="AlphaFoldDB" id="A0A3N1M8S7"/>
<comment type="similarity">
    <text evidence="2">Belongs to the bacterial solute-binding protein 5 family.</text>
</comment>
<organism evidence="6 7">
    <name type="scientific">Stella humosa</name>
    <dbReference type="NCBI Taxonomy" id="94"/>
    <lineage>
        <taxon>Bacteria</taxon>
        <taxon>Pseudomonadati</taxon>
        <taxon>Pseudomonadota</taxon>
        <taxon>Alphaproteobacteria</taxon>
        <taxon>Rhodospirillales</taxon>
        <taxon>Stellaceae</taxon>
        <taxon>Stella</taxon>
    </lineage>
</organism>
<dbReference type="EMBL" id="RJKX01000013">
    <property type="protein sequence ID" value="ROP99628.1"/>
    <property type="molecule type" value="Genomic_DNA"/>
</dbReference>
<keyword evidence="3 4" id="KW-0732">Signal</keyword>
<evidence type="ECO:0000313" key="6">
    <source>
        <dbReference type="EMBL" id="ROP99628.1"/>
    </source>
</evidence>
<dbReference type="SUPFAM" id="SSF53850">
    <property type="entry name" value="Periplasmic binding protein-like II"/>
    <property type="match status" value="1"/>
</dbReference>
<dbReference type="GO" id="GO:0043190">
    <property type="term" value="C:ATP-binding cassette (ABC) transporter complex"/>
    <property type="evidence" value="ECO:0007669"/>
    <property type="project" value="InterPro"/>
</dbReference>
<reference evidence="6 7" key="1">
    <citation type="submission" date="2018-11" db="EMBL/GenBank/DDBJ databases">
        <title>Genomic Encyclopedia of Type Strains, Phase IV (KMG-IV): sequencing the most valuable type-strain genomes for metagenomic binning, comparative biology and taxonomic classification.</title>
        <authorList>
            <person name="Goeker M."/>
        </authorList>
    </citation>
    <scope>NUCLEOTIDE SEQUENCE [LARGE SCALE GENOMIC DNA]</scope>
    <source>
        <strain evidence="6 7">DSM 5900</strain>
    </source>
</reference>
<evidence type="ECO:0000256" key="3">
    <source>
        <dbReference type="ARBA" id="ARBA00022729"/>
    </source>
</evidence>
<dbReference type="GO" id="GO:0030288">
    <property type="term" value="C:outer membrane-bounded periplasmic space"/>
    <property type="evidence" value="ECO:0007669"/>
    <property type="project" value="UniProtKB-ARBA"/>
</dbReference>
<dbReference type="Gene3D" id="3.40.190.10">
    <property type="entry name" value="Periplasmic binding protein-like II"/>
    <property type="match status" value="1"/>
</dbReference>
<proteinExistence type="inferred from homology"/>
<comment type="caution">
    <text evidence="6">The sequence shown here is derived from an EMBL/GenBank/DDBJ whole genome shotgun (WGS) entry which is preliminary data.</text>
</comment>
<name>A0A3N1M8S7_9PROT</name>
<dbReference type="RefSeq" id="WP_123688999.1">
    <property type="nucleotide sequence ID" value="NZ_AP019700.1"/>
</dbReference>
<comment type="subcellular location">
    <subcellularLocation>
        <location evidence="1">Periplasm</location>
    </subcellularLocation>
</comment>
<dbReference type="Gene3D" id="3.10.105.10">
    <property type="entry name" value="Dipeptide-binding Protein, Domain 3"/>
    <property type="match status" value="1"/>
</dbReference>
<feature type="signal peptide" evidence="4">
    <location>
        <begin position="1"/>
        <end position="19"/>
    </location>
</feature>
<sequence length="521" mass="56621">MSRVSIGAASGIAMQTAVAGIWAVSAVAAPPTDTIVVAATEDVRGIDPQRERDALSHDAHRQVVEGLVGFRDDLEVAPVLAERFEIRDDGRTYVFTLRQGVKFHNGAPLTSAEVKWSWDYLMAEGSVWRCRSALSGQVGLKVEAVETPDAQTVVFRLNQPNGSFLSTLARTDCAMTPVLHPSSLNADGSWKAPVGTGPFTLGERKVGQSIEIVRFPGYVAQTTPHSGMTGRREVLVERVRYLLIPDPATRKAALVSGDVDVATMTGDAAADMRKQPNVNVFSAETASWYGLLLNDSDPMLKDKRVRQGIAAALDRDAIAAAVSYDQAKGTASTLPSFSRYHTALHGTEKKADPAKARALLKAGGYAGQPLTMTTSKRFPLMYDQAVLAQGMLEEVGVKINLEVVEWALQLANYNKGAYQMQSFGYSPRFEPLGHWERIIGPEPRKVWKNPEVIAILKKGEVSSDPVVVQAAADDLFRRFVDEVPAVGIFHVVLEVVANKRIEGLKSSPLGSPYLWNVSIKK</sequence>
<dbReference type="Proteomes" id="UP000278222">
    <property type="component" value="Unassembled WGS sequence"/>
</dbReference>
<dbReference type="GO" id="GO:0015833">
    <property type="term" value="P:peptide transport"/>
    <property type="evidence" value="ECO:0007669"/>
    <property type="project" value="TreeGrafter"/>
</dbReference>
<gene>
    <name evidence="6" type="ORF">EDC65_1412</name>
</gene>
<dbReference type="InterPro" id="IPR000914">
    <property type="entry name" value="SBP_5_dom"/>
</dbReference>
<dbReference type="PIRSF" id="PIRSF002741">
    <property type="entry name" value="MppA"/>
    <property type="match status" value="1"/>
</dbReference>
<feature type="domain" description="Solute-binding protein family 5" evidence="5">
    <location>
        <begin position="75"/>
        <end position="428"/>
    </location>
</feature>
<dbReference type="InterPro" id="IPR039424">
    <property type="entry name" value="SBP_5"/>
</dbReference>
<dbReference type="GO" id="GO:1904680">
    <property type="term" value="F:peptide transmembrane transporter activity"/>
    <property type="evidence" value="ECO:0007669"/>
    <property type="project" value="TreeGrafter"/>
</dbReference>
<accession>A0A3N1M8S7</accession>
<evidence type="ECO:0000256" key="4">
    <source>
        <dbReference type="SAM" id="SignalP"/>
    </source>
</evidence>
<evidence type="ECO:0000259" key="5">
    <source>
        <dbReference type="Pfam" id="PF00496"/>
    </source>
</evidence>